<dbReference type="InterPro" id="IPR058921">
    <property type="entry name" value="PAP/OAS1-rel"/>
</dbReference>
<dbReference type="OrthoDB" id="273917at2759"/>
<dbReference type="InterPro" id="IPR058920">
    <property type="entry name" value="PAP-OAS1-bd-rel"/>
</dbReference>
<feature type="non-terminal residue" evidence="3">
    <location>
        <position position="1"/>
    </location>
</feature>
<dbReference type="Proteomes" id="UP000325081">
    <property type="component" value="Unassembled WGS sequence"/>
</dbReference>
<evidence type="ECO:0000313" key="3">
    <source>
        <dbReference type="EMBL" id="GER47273.1"/>
    </source>
</evidence>
<feature type="domain" description="PAP/OAS1 substrate-binding-related" evidence="2">
    <location>
        <begin position="1"/>
        <end position="39"/>
    </location>
</feature>
<protein>
    <submittedName>
        <fullName evidence="3">PAP/OAS1 substrate-binding domain superfamily</fullName>
    </submittedName>
</protein>
<evidence type="ECO:0000256" key="1">
    <source>
        <dbReference type="SAM" id="MobiDB-lite"/>
    </source>
</evidence>
<gene>
    <name evidence="3" type="ORF">STAS_24365</name>
</gene>
<dbReference type="EMBL" id="BKCP01007814">
    <property type="protein sequence ID" value="GER47273.1"/>
    <property type="molecule type" value="Genomic_DNA"/>
</dbReference>
<feature type="non-terminal residue" evidence="3">
    <location>
        <position position="306"/>
    </location>
</feature>
<feature type="compositionally biased region" description="Basic and acidic residues" evidence="1">
    <location>
        <begin position="94"/>
        <end position="104"/>
    </location>
</feature>
<feature type="region of interest" description="Disordered" evidence="1">
    <location>
        <begin position="281"/>
        <end position="306"/>
    </location>
</feature>
<proteinExistence type="predicted"/>
<name>A0A5A7QPI0_STRAF</name>
<accession>A0A5A7QPI0</accession>
<organism evidence="3 4">
    <name type="scientific">Striga asiatica</name>
    <name type="common">Asiatic witchweed</name>
    <name type="synonym">Buchnera asiatica</name>
    <dbReference type="NCBI Taxonomy" id="4170"/>
    <lineage>
        <taxon>Eukaryota</taxon>
        <taxon>Viridiplantae</taxon>
        <taxon>Streptophyta</taxon>
        <taxon>Embryophyta</taxon>
        <taxon>Tracheophyta</taxon>
        <taxon>Spermatophyta</taxon>
        <taxon>Magnoliopsida</taxon>
        <taxon>eudicotyledons</taxon>
        <taxon>Gunneridae</taxon>
        <taxon>Pentapetalae</taxon>
        <taxon>asterids</taxon>
        <taxon>lamiids</taxon>
        <taxon>Lamiales</taxon>
        <taxon>Orobanchaceae</taxon>
        <taxon>Buchnereae</taxon>
        <taxon>Striga</taxon>
    </lineage>
</organism>
<sequence length="306" mass="34819">NFYRIRSAFSYGARKLARIICQPVNSITNELHLFFSNTLGRHGGSYRPEIDFLDISTRNFRQDIPKQTEQTSNINISENALGFPYHAPHLYFPKKDQNPDEPYKHEKKYIYPSKPDENRAPESNEGSSDDLSGDFEGYMRCLNYGKWWYEQGLNVVRSLPLPPLSGPPFPSNGPLSHFRPNGFSYGHHPNGLHLGPGPAMYNVQPVILPNVTFGWDEVPKPRGTGTYFPNTNQLPQPQAYSHRPSTAMISRNQNQNQLAQCYKPIRNNEPNMIFTEPNMLEGSSHEVSSQYSSRPNSNNSLSEPMI</sequence>
<feature type="region of interest" description="Disordered" evidence="1">
    <location>
        <begin position="94"/>
        <end position="132"/>
    </location>
</feature>
<comment type="caution">
    <text evidence="3">The sequence shown here is derived from an EMBL/GenBank/DDBJ whole genome shotgun (WGS) entry which is preliminary data.</text>
</comment>
<keyword evidence="4" id="KW-1185">Reference proteome</keyword>
<dbReference type="PANTHER" id="PTHR45979:SF2">
    <property type="entry name" value="PAP_OAS1 SUBSTRATE-BINDING DOMAIN SUPERFAMILY"/>
    <property type="match status" value="1"/>
</dbReference>
<evidence type="ECO:0000313" key="4">
    <source>
        <dbReference type="Proteomes" id="UP000325081"/>
    </source>
</evidence>
<dbReference type="Pfam" id="PF26180">
    <property type="entry name" value="PAP-OAS1"/>
    <property type="match status" value="1"/>
</dbReference>
<reference evidence="4" key="1">
    <citation type="journal article" date="2019" name="Curr. Biol.">
        <title>Genome Sequence of Striga asiatica Provides Insight into the Evolution of Plant Parasitism.</title>
        <authorList>
            <person name="Yoshida S."/>
            <person name="Kim S."/>
            <person name="Wafula E.K."/>
            <person name="Tanskanen J."/>
            <person name="Kim Y.M."/>
            <person name="Honaas L."/>
            <person name="Yang Z."/>
            <person name="Spallek T."/>
            <person name="Conn C.E."/>
            <person name="Ichihashi Y."/>
            <person name="Cheong K."/>
            <person name="Cui S."/>
            <person name="Der J.P."/>
            <person name="Gundlach H."/>
            <person name="Jiao Y."/>
            <person name="Hori C."/>
            <person name="Ishida J.K."/>
            <person name="Kasahara H."/>
            <person name="Kiba T."/>
            <person name="Kim M.S."/>
            <person name="Koo N."/>
            <person name="Laohavisit A."/>
            <person name="Lee Y.H."/>
            <person name="Lumba S."/>
            <person name="McCourt P."/>
            <person name="Mortimer J.C."/>
            <person name="Mutuku J.M."/>
            <person name="Nomura T."/>
            <person name="Sasaki-Sekimoto Y."/>
            <person name="Seto Y."/>
            <person name="Wang Y."/>
            <person name="Wakatake T."/>
            <person name="Sakakibara H."/>
            <person name="Demura T."/>
            <person name="Yamaguchi S."/>
            <person name="Yoneyama K."/>
            <person name="Manabe R.I."/>
            <person name="Nelson D.C."/>
            <person name="Schulman A.H."/>
            <person name="Timko M.P."/>
            <person name="dePamphilis C.W."/>
            <person name="Choi D."/>
            <person name="Shirasu K."/>
        </authorList>
    </citation>
    <scope>NUCLEOTIDE SEQUENCE [LARGE SCALE GENOMIC DNA]</scope>
    <source>
        <strain evidence="4">cv. UVA1</strain>
    </source>
</reference>
<dbReference type="AlphaFoldDB" id="A0A5A7QPI0"/>
<dbReference type="PANTHER" id="PTHR45979">
    <property type="entry name" value="PAP/OAS1 SUBSTRATE-BINDING DOMAIN SUPERFAMILY"/>
    <property type="match status" value="1"/>
</dbReference>
<evidence type="ECO:0000259" key="2">
    <source>
        <dbReference type="Pfam" id="PF26180"/>
    </source>
</evidence>
<feature type="compositionally biased region" description="Polar residues" evidence="1">
    <location>
        <begin position="285"/>
        <end position="306"/>
    </location>
</feature>